<evidence type="ECO:0000313" key="2">
    <source>
        <dbReference type="Proteomes" id="UP000439903"/>
    </source>
</evidence>
<name>A0A8H4AK26_GIGMA</name>
<dbReference type="EMBL" id="WTPW01000498">
    <property type="protein sequence ID" value="KAF0505317.1"/>
    <property type="molecule type" value="Genomic_DNA"/>
</dbReference>
<reference evidence="1 2" key="1">
    <citation type="journal article" date="2019" name="Environ. Microbiol.">
        <title>At the nexus of three kingdoms: the genome of the mycorrhizal fungus Gigaspora margarita provides insights into plant, endobacterial and fungal interactions.</title>
        <authorList>
            <person name="Venice F."/>
            <person name="Ghignone S."/>
            <person name="Salvioli di Fossalunga A."/>
            <person name="Amselem J."/>
            <person name="Novero M."/>
            <person name="Xianan X."/>
            <person name="Sedzielewska Toro K."/>
            <person name="Morin E."/>
            <person name="Lipzen A."/>
            <person name="Grigoriev I.V."/>
            <person name="Henrissat B."/>
            <person name="Martin F.M."/>
            <person name="Bonfante P."/>
        </authorList>
    </citation>
    <scope>NUCLEOTIDE SEQUENCE [LARGE SCALE GENOMIC DNA]</scope>
    <source>
        <strain evidence="1 2">BEG34</strain>
    </source>
</reference>
<evidence type="ECO:0000313" key="1">
    <source>
        <dbReference type="EMBL" id="KAF0505317.1"/>
    </source>
</evidence>
<gene>
    <name evidence="1" type="ORF">F8M41_019316</name>
</gene>
<proteinExistence type="predicted"/>
<comment type="caution">
    <text evidence="1">The sequence shown here is derived from an EMBL/GenBank/DDBJ whole genome shotgun (WGS) entry which is preliminary data.</text>
</comment>
<protein>
    <submittedName>
        <fullName evidence="1">Uncharacterized protein</fullName>
    </submittedName>
</protein>
<dbReference type="OrthoDB" id="2393160at2759"/>
<dbReference type="Proteomes" id="UP000439903">
    <property type="component" value="Unassembled WGS sequence"/>
</dbReference>
<sequence length="190" mass="22540">MNNKVDPEGNKIKKQTDLLIKRINSESPLVQPTYFPITLAATESTNTKDWAERFDKFGQKKKQTQIDLDWEEFLNRFDFSVYVYNLTKSQEYLNIAKNDISKLIKDSMPHFERNDFARKKKFHQAMCYLFETVEKEKIPLEFCRSQLLGLGFTVNYFSESKENEVKQVINHFVNKCSEKFKNGNNNNYYV</sequence>
<dbReference type="AlphaFoldDB" id="A0A8H4AK26"/>
<organism evidence="1 2">
    <name type="scientific">Gigaspora margarita</name>
    <dbReference type="NCBI Taxonomy" id="4874"/>
    <lineage>
        <taxon>Eukaryota</taxon>
        <taxon>Fungi</taxon>
        <taxon>Fungi incertae sedis</taxon>
        <taxon>Mucoromycota</taxon>
        <taxon>Glomeromycotina</taxon>
        <taxon>Glomeromycetes</taxon>
        <taxon>Diversisporales</taxon>
        <taxon>Gigasporaceae</taxon>
        <taxon>Gigaspora</taxon>
    </lineage>
</organism>
<accession>A0A8H4AK26</accession>
<keyword evidence="2" id="KW-1185">Reference proteome</keyword>